<evidence type="ECO:0000259" key="6">
    <source>
        <dbReference type="PROSITE" id="PS50043"/>
    </source>
</evidence>
<dbReference type="SMART" id="SM00421">
    <property type="entry name" value="HTH_LUXR"/>
    <property type="match status" value="1"/>
</dbReference>
<dbReference type="PRINTS" id="PR00038">
    <property type="entry name" value="HTHLUXR"/>
</dbReference>
<comment type="caution">
    <text evidence="8">The sequence shown here is derived from an EMBL/GenBank/DDBJ whole genome shotgun (WGS) entry which is preliminary data.</text>
</comment>
<dbReference type="AlphaFoldDB" id="A0A5D0UHJ6"/>
<evidence type="ECO:0000256" key="5">
    <source>
        <dbReference type="PROSITE-ProRule" id="PRU00169"/>
    </source>
</evidence>
<keyword evidence="2" id="KW-0805">Transcription regulation</keyword>
<dbReference type="Pfam" id="PF00196">
    <property type="entry name" value="GerE"/>
    <property type="match status" value="1"/>
</dbReference>
<dbReference type="PROSITE" id="PS50043">
    <property type="entry name" value="HTH_LUXR_2"/>
    <property type="match status" value="1"/>
</dbReference>
<dbReference type="SMART" id="SM00448">
    <property type="entry name" value="REC"/>
    <property type="match status" value="1"/>
</dbReference>
<protein>
    <submittedName>
        <fullName evidence="8">Response regulator transcription factor</fullName>
    </submittedName>
</protein>
<keyword evidence="1 5" id="KW-0597">Phosphoprotein</keyword>
<dbReference type="InterPro" id="IPR039420">
    <property type="entry name" value="WalR-like"/>
</dbReference>
<keyword evidence="3" id="KW-0238">DNA-binding</keyword>
<dbReference type="Gene3D" id="3.40.50.2300">
    <property type="match status" value="1"/>
</dbReference>
<evidence type="ECO:0000259" key="7">
    <source>
        <dbReference type="PROSITE" id="PS50110"/>
    </source>
</evidence>
<keyword evidence="4" id="KW-0804">Transcription</keyword>
<dbReference type="GO" id="GO:0006355">
    <property type="term" value="P:regulation of DNA-templated transcription"/>
    <property type="evidence" value="ECO:0007669"/>
    <property type="project" value="InterPro"/>
</dbReference>
<dbReference type="PANTHER" id="PTHR43214">
    <property type="entry name" value="TWO-COMPONENT RESPONSE REGULATOR"/>
    <property type="match status" value="1"/>
</dbReference>
<dbReference type="PANTHER" id="PTHR43214:SF24">
    <property type="entry name" value="TRANSCRIPTIONAL REGULATORY PROTEIN NARL-RELATED"/>
    <property type="match status" value="1"/>
</dbReference>
<organism evidence="8 9">
    <name type="scientific">Actinomadura syzygii</name>
    <dbReference type="NCBI Taxonomy" id="1427538"/>
    <lineage>
        <taxon>Bacteria</taxon>
        <taxon>Bacillati</taxon>
        <taxon>Actinomycetota</taxon>
        <taxon>Actinomycetes</taxon>
        <taxon>Streptosporangiales</taxon>
        <taxon>Thermomonosporaceae</taxon>
        <taxon>Actinomadura</taxon>
    </lineage>
</organism>
<evidence type="ECO:0000256" key="3">
    <source>
        <dbReference type="ARBA" id="ARBA00023125"/>
    </source>
</evidence>
<dbReference type="GO" id="GO:0003677">
    <property type="term" value="F:DNA binding"/>
    <property type="evidence" value="ECO:0007669"/>
    <property type="project" value="UniProtKB-KW"/>
</dbReference>
<evidence type="ECO:0000256" key="1">
    <source>
        <dbReference type="ARBA" id="ARBA00022553"/>
    </source>
</evidence>
<feature type="modified residue" description="4-aspartylphosphate" evidence="5">
    <location>
        <position position="55"/>
    </location>
</feature>
<dbReference type="InterPro" id="IPR016032">
    <property type="entry name" value="Sig_transdc_resp-reg_C-effctor"/>
</dbReference>
<dbReference type="InterPro" id="IPR011006">
    <property type="entry name" value="CheY-like_superfamily"/>
</dbReference>
<dbReference type="Proteomes" id="UP000322634">
    <property type="component" value="Unassembled WGS sequence"/>
</dbReference>
<evidence type="ECO:0000256" key="2">
    <source>
        <dbReference type="ARBA" id="ARBA00023015"/>
    </source>
</evidence>
<evidence type="ECO:0000313" key="9">
    <source>
        <dbReference type="Proteomes" id="UP000322634"/>
    </source>
</evidence>
<feature type="domain" description="Response regulatory" evidence="7">
    <location>
        <begin position="4"/>
        <end position="120"/>
    </location>
</feature>
<accession>A0A5D0UHJ6</accession>
<dbReference type="RefSeq" id="WP_148348385.1">
    <property type="nucleotide sequence ID" value="NZ_JBHSBF010000022.1"/>
</dbReference>
<dbReference type="SUPFAM" id="SSF52172">
    <property type="entry name" value="CheY-like"/>
    <property type="match status" value="1"/>
</dbReference>
<dbReference type="Pfam" id="PF00072">
    <property type="entry name" value="Response_reg"/>
    <property type="match status" value="1"/>
</dbReference>
<dbReference type="InterPro" id="IPR000792">
    <property type="entry name" value="Tscrpt_reg_LuxR_C"/>
</dbReference>
<dbReference type="OrthoDB" id="154278at2"/>
<dbReference type="EMBL" id="VSFF01000002">
    <property type="protein sequence ID" value="TYC17240.1"/>
    <property type="molecule type" value="Genomic_DNA"/>
</dbReference>
<dbReference type="CDD" id="cd06170">
    <property type="entry name" value="LuxR_C_like"/>
    <property type="match status" value="1"/>
</dbReference>
<dbReference type="PROSITE" id="PS00622">
    <property type="entry name" value="HTH_LUXR_1"/>
    <property type="match status" value="1"/>
</dbReference>
<dbReference type="InterPro" id="IPR058245">
    <property type="entry name" value="NreC/VraR/RcsB-like_REC"/>
</dbReference>
<dbReference type="CDD" id="cd17535">
    <property type="entry name" value="REC_NarL-like"/>
    <property type="match status" value="1"/>
</dbReference>
<feature type="domain" description="HTH luxR-type" evidence="6">
    <location>
        <begin position="149"/>
        <end position="214"/>
    </location>
</feature>
<name>A0A5D0UHJ6_9ACTN</name>
<proteinExistence type="predicted"/>
<dbReference type="PROSITE" id="PS50110">
    <property type="entry name" value="RESPONSE_REGULATORY"/>
    <property type="match status" value="1"/>
</dbReference>
<dbReference type="SUPFAM" id="SSF46894">
    <property type="entry name" value="C-terminal effector domain of the bipartite response regulators"/>
    <property type="match status" value="1"/>
</dbReference>
<dbReference type="InterPro" id="IPR001789">
    <property type="entry name" value="Sig_transdc_resp-reg_receiver"/>
</dbReference>
<evidence type="ECO:0000313" key="8">
    <source>
        <dbReference type="EMBL" id="TYC17240.1"/>
    </source>
</evidence>
<evidence type="ECO:0000256" key="4">
    <source>
        <dbReference type="ARBA" id="ARBA00023163"/>
    </source>
</evidence>
<reference evidence="8 9" key="1">
    <citation type="submission" date="2019-08" db="EMBL/GenBank/DDBJ databases">
        <title>Actinomadura sp. nov. CYP1-5 isolated from mountain soil.</title>
        <authorList>
            <person name="Songsumanus A."/>
            <person name="Kuncharoen N."/>
            <person name="Kudo T."/>
            <person name="Yuki M."/>
            <person name="Igarashi Y."/>
            <person name="Tanasupawat S."/>
        </authorList>
    </citation>
    <scope>NUCLEOTIDE SEQUENCE [LARGE SCALE GENOMIC DNA]</scope>
    <source>
        <strain evidence="8 9">GKU157</strain>
    </source>
</reference>
<keyword evidence="9" id="KW-1185">Reference proteome</keyword>
<gene>
    <name evidence="8" type="ORF">FXF65_04230</name>
</gene>
<dbReference type="GO" id="GO:0000160">
    <property type="term" value="P:phosphorelay signal transduction system"/>
    <property type="evidence" value="ECO:0007669"/>
    <property type="project" value="InterPro"/>
</dbReference>
<sequence>MSIRVLVVDDQAIVRAGFTAIIGGEPDMEVVGQAADGAEALRAVPECRPDVVLMDIRMPGVDGLAASRELAAAGSPARVLVLTTFHRDEYVFGALRAGASGFLLKDCQPQELVDAVRTVADGEALLAPAVTRRLIDAFATGAINPPSGEDDRLEPLTQRERDVLLRIAKGLSNTEIGAALGIGTATVKTHVNSLLGKLGLRDRVQATIFAYDTGLVRPGEAPPPKG</sequence>